<evidence type="ECO:0008006" key="5">
    <source>
        <dbReference type="Google" id="ProtNLM"/>
    </source>
</evidence>
<keyword evidence="4" id="KW-1185">Reference proteome</keyword>
<gene>
    <name evidence="3" type="ORF">INH39_31080</name>
</gene>
<evidence type="ECO:0000259" key="2">
    <source>
        <dbReference type="Pfam" id="PF14341"/>
    </source>
</evidence>
<dbReference type="Proteomes" id="UP000831532">
    <property type="component" value="Chromosome"/>
</dbReference>
<feature type="domain" description="Type 4 fimbrial biogenesis protein PilX N-terminal" evidence="2">
    <location>
        <begin position="14"/>
        <end position="61"/>
    </location>
</feature>
<protein>
    <recommendedName>
        <fullName evidence="5">Pilus assembly protein</fullName>
    </recommendedName>
</protein>
<accession>A0ABY4A4R9</accession>
<dbReference type="RefSeq" id="WP_243491041.1">
    <property type="nucleotide sequence ID" value="NZ_CP063361.1"/>
</dbReference>
<evidence type="ECO:0000259" key="1">
    <source>
        <dbReference type="Pfam" id="PF13681"/>
    </source>
</evidence>
<proteinExistence type="predicted"/>
<dbReference type="Pfam" id="PF14341">
    <property type="entry name" value="PilX_N"/>
    <property type="match status" value="1"/>
</dbReference>
<organism evidence="3 4">
    <name type="scientific">Massilia violaceinigra</name>
    <dbReference type="NCBI Taxonomy" id="2045208"/>
    <lineage>
        <taxon>Bacteria</taxon>
        <taxon>Pseudomonadati</taxon>
        <taxon>Pseudomonadota</taxon>
        <taxon>Betaproteobacteria</taxon>
        <taxon>Burkholderiales</taxon>
        <taxon>Oxalobacteraceae</taxon>
        <taxon>Telluria group</taxon>
        <taxon>Massilia</taxon>
    </lineage>
</organism>
<dbReference type="InterPro" id="IPR025205">
    <property type="entry name" value="PilX/PilW_C"/>
</dbReference>
<dbReference type="Pfam" id="PF13681">
    <property type="entry name" value="PilX"/>
    <property type="match status" value="1"/>
</dbReference>
<evidence type="ECO:0000313" key="4">
    <source>
        <dbReference type="Proteomes" id="UP000831532"/>
    </source>
</evidence>
<dbReference type="InterPro" id="IPR025746">
    <property type="entry name" value="PilX_N_dom"/>
</dbReference>
<evidence type="ECO:0000313" key="3">
    <source>
        <dbReference type="EMBL" id="UOD29770.1"/>
    </source>
</evidence>
<reference evidence="3 4" key="1">
    <citation type="submission" date="2020-10" db="EMBL/GenBank/DDBJ databases">
        <title>Genome analysis of Massilia species.</title>
        <authorList>
            <person name="Jung D.-H."/>
        </authorList>
    </citation>
    <scope>NUCLEOTIDE SEQUENCE [LARGE SCALE GENOMIC DNA]</scope>
    <source>
        <strain evidence="4">sipir</strain>
    </source>
</reference>
<sequence>MRTNTMPRYRAAQQGAVLISGLIFLVVLTMFVLALVRGGSLEERLARNSRDQQVAREAAETMLRHAEETMFNKAPFNPFHSSEFSAACPQARCRNQVETDMLKTIDWKDDKVTNTFGGDADKVAELTEQPRYFIELIKAPEYVNSNTPCSPGIAKVTARAQGKGGAVAIVQSTLRFRVFSKICD</sequence>
<dbReference type="EMBL" id="CP063361">
    <property type="protein sequence ID" value="UOD29770.1"/>
    <property type="molecule type" value="Genomic_DNA"/>
</dbReference>
<name>A0ABY4A4R9_9BURK</name>
<feature type="domain" description="PilX/PilW C-terminal" evidence="1">
    <location>
        <begin position="95"/>
        <end position="175"/>
    </location>
</feature>